<protein>
    <submittedName>
        <fullName evidence="3">Uncharacterized protein</fullName>
    </submittedName>
</protein>
<dbReference type="EMBL" id="JAPFFF010000006">
    <property type="protein sequence ID" value="KAK8888147.1"/>
    <property type="molecule type" value="Genomic_DNA"/>
</dbReference>
<evidence type="ECO:0000256" key="1">
    <source>
        <dbReference type="SAM" id="MobiDB-lite"/>
    </source>
</evidence>
<sequence>MFSKRKKQPKGPGPTELYLKGTEQPEIKKLIGLEDLSTQFREKNPYLIGYFLGKNKNDRLNMEDILQFIMETKDRNDQKQLFSLYQMSNVCLHRVFADSVDIASTALSPIGKSEPEKQYAVGVYSRIISRAIDQWPEEIWQVFWNTEGAVEKIIKNLDSSCIYQSILDCFVQKHHPHISTLLWYIFISFIPEEMALKCINEMPSFCQFIPNVEDFTDYNKHFANFHKSLTKMHKLNIVSLFIEFFKCSFDKIEEFQEQVFDYVACANENDLNEIELRKNNQGEEEVTIEIYPRLFEIAKIIGPNQKVMDKCLSILRESNDLTSLKVQYAGQYLSVCSTEMDRKTTEEVINKLLTPESKQFTMTAALKLISYVIEDSLTSNKKYWSTNKEELNSFRDGIRAKVIELWEKHSKDHLTIPNSQTPSTFMLLDSILTIARIIYNSELNEVIQEKINENKPEKTKTDNFGEEEDNDEDDEDSSLLQSMSSNSKKKPNPNDTVDADFKEIGEKWPEDIRQKIIDWSNPSFNTFNIDKKKGILNSTPEEVEKSIVIEFIDEAKAGAGSNEQAENSKGDDPKDENSEEDQNTDDQ</sequence>
<accession>A0ABR2KB63</accession>
<name>A0ABR2KB63_9EUKA</name>
<feature type="compositionally biased region" description="Basic and acidic residues" evidence="1">
    <location>
        <begin position="566"/>
        <end position="576"/>
    </location>
</feature>
<gene>
    <name evidence="2" type="ORF">M9Y10_026537</name>
    <name evidence="3" type="ORF">M9Y10_039210</name>
</gene>
<reference evidence="3 4" key="1">
    <citation type="submission" date="2024-04" db="EMBL/GenBank/DDBJ databases">
        <title>Tritrichomonas musculus Genome.</title>
        <authorList>
            <person name="Alves-Ferreira E."/>
            <person name="Grigg M."/>
            <person name="Lorenzi H."/>
            <person name="Galac M."/>
        </authorList>
    </citation>
    <scope>NUCLEOTIDE SEQUENCE [LARGE SCALE GENOMIC DNA]</scope>
    <source>
        <strain evidence="3 4">EAF2021</strain>
    </source>
</reference>
<feature type="compositionally biased region" description="Acidic residues" evidence="1">
    <location>
        <begin position="464"/>
        <end position="477"/>
    </location>
</feature>
<feature type="region of interest" description="Disordered" evidence="1">
    <location>
        <begin position="454"/>
        <end position="499"/>
    </location>
</feature>
<comment type="caution">
    <text evidence="3">The sequence shown here is derived from an EMBL/GenBank/DDBJ whole genome shotgun (WGS) entry which is preliminary data.</text>
</comment>
<feature type="region of interest" description="Disordered" evidence="1">
    <location>
        <begin position="556"/>
        <end position="587"/>
    </location>
</feature>
<organism evidence="3 4">
    <name type="scientific">Tritrichomonas musculus</name>
    <dbReference type="NCBI Taxonomy" id="1915356"/>
    <lineage>
        <taxon>Eukaryota</taxon>
        <taxon>Metamonada</taxon>
        <taxon>Parabasalia</taxon>
        <taxon>Tritrichomonadida</taxon>
        <taxon>Tritrichomonadidae</taxon>
        <taxon>Tritrichomonas</taxon>
    </lineage>
</organism>
<evidence type="ECO:0000313" key="4">
    <source>
        <dbReference type="Proteomes" id="UP001470230"/>
    </source>
</evidence>
<proteinExistence type="predicted"/>
<evidence type="ECO:0000313" key="3">
    <source>
        <dbReference type="EMBL" id="KAK8888147.1"/>
    </source>
</evidence>
<feature type="compositionally biased region" description="Basic and acidic residues" evidence="1">
    <location>
        <begin position="454"/>
        <end position="463"/>
    </location>
</feature>
<dbReference type="EMBL" id="JAPFFF010000343">
    <property type="protein sequence ID" value="KAK8834665.1"/>
    <property type="molecule type" value="Genomic_DNA"/>
</dbReference>
<evidence type="ECO:0000313" key="2">
    <source>
        <dbReference type="EMBL" id="KAK8834665.1"/>
    </source>
</evidence>
<dbReference type="Proteomes" id="UP001470230">
    <property type="component" value="Unassembled WGS sequence"/>
</dbReference>
<keyword evidence="4" id="KW-1185">Reference proteome</keyword>
<feature type="compositionally biased region" description="Acidic residues" evidence="1">
    <location>
        <begin position="577"/>
        <end position="587"/>
    </location>
</feature>